<proteinExistence type="predicted"/>
<accession>A0A1V6TFV6</accession>
<comment type="caution">
    <text evidence="1">The sequence shown here is derived from an EMBL/GenBank/DDBJ whole genome shotgun (WGS) entry which is preliminary data.</text>
</comment>
<dbReference type="EMBL" id="MOOB01001011">
    <property type="protein sequence ID" value="OQE25056.1"/>
    <property type="molecule type" value="Genomic_DNA"/>
</dbReference>
<sequence length="48" mass="5351">SALATVSRRIGLRQQQSSQDRLCVINCVSQDRLCVTNCVSQDRLCVIN</sequence>
<evidence type="ECO:0000313" key="1">
    <source>
        <dbReference type="EMBL" id="OQE25056.1"/>
    </source>
</evidence>
<name>A0A1V6TFV6_PENNA</name>
<organism evidence="1 2">
    <name type="scientific">Penicillium nalgiovense</name>
    <dbReference type="NCBI Taxonomy" id="60175"/>
    <lineage>
        <taxon>Eukaryota</taxon>
        <taxon>Fungi</taxon>
        <taxon>Dikarya</taxon>
        <taxon>Ascomycota</taxon>
        <taxon>Pezizomycotina</taxon>
        <taxon>Eurotiomycetes</taxon>
        <taxon>Eurotiomycetidae</taxon>
        <taxon>Eurotiales</taxon>
        <taxon>Aspergillaceae</taxon>
        <taxon>Penicillium</taxon>
    </lineage>
</organism>
<feature type="non-terminal residue" evidence="1">
    <location>
        <position position="48"/>
    </location>
</feature>
<evidence type="ECO:0000313" key="2">
    <source>
        <dbReference type="Proteomes" id="UP000191691"/>
    </source>
</evidence>
<protein>
    <submittedName>
        <fullName evidence="1">Uncharacterized protein</fullName>
    </submittedName>
</protein>
<keyword evidence="2" id="KW-1185">Reference proteome</keyword>
<dbReference type="AlphaFoldDB" id="A0A1V6TFV6"/>
<reference evidence="2" key="1">
    <citation type="journal article" date="2017" name="Nat. Microbiol.">
        <title>Global analysis of biosynthetic gene clusters reveals vast potential of secondary metabolite production in Penicillium species.</title>
        <authorList>
            <person name="Nielsen J.C."/>
            <person name="Grijseels S."/>
            <person name="Prigent S."/>
            <person name="Ji B."/>
            <person name="Dainat J."/>
            <person name="Nielsen K.F."/>
            <person name="Frisvad J.C."/>
            <person name="Workman M."/>
            <person name="Nielsen J."/>
        </authorList>
    </citation>
    <scope>NUCLEOTIDE SEQUENCE [LARGE SCALE GENOMIC DNA]</scope>
    <source>
        <strain evidence="2">IBT 13039</strain>
    </source>
</reference>
<gene>
    <name evidence="1" type="ORF">PENNAL_c1011G09696</name>
</gene>
<dbReference type="Proteomes" id="UP000191691">
    <property type="component" value="Unassembled WGS sequence"/>
</dbReference>
<feature type="non-terminal residue" evidence="1">
    <location>
        <position position="1"/>
    </location>
</feature>